<evidence type="ECO:0000256" key="6">
    <source>
        <dbReference type="ARBA" id="ARBA00023136"/>
    </source>
</evidence>
<proteinExistence type="inferred from homology"/>
<dbReference type="Pfam" id="PF00083">
    <property type="entry name" value="Sugar_tr"/>
    <property type="match status" value="1"/>
</dbReference>
<comment type="subcellular location">
    <subcellularLocation>
        <location evidence="1">Membrane</location>
        <topology evidence="1">Multi-pass membrane protein</topology>
    </subcellularLocation>
</comment>
<feature type="transmembrane region" description="Helical" evidence="8">
    <location>
        <begin position="383"/>
        <end position="402"/>
    </location>
</feature>
<accession>A0A5N6ZG84</accession>
<evidence type="ECO:0000256" key="8">
    <source>
        <dbReference type="SAM" id="Phobius"/>
    </source>
</evidence>
<evidence type="ECO:0000313" key="11">
    <source>
        <dbReference type="Proteomes" id="UP000327118"/>
    </source>
</evidence>
<dbReference type="Gene3D" id="1.20.1250.20">
    <property type="entry name" value="MFS general substrate transporter like domains"/>
    <property type="match status" value="1"/>
</dbReference>
<dbReference type="InterPro" id="IPR005828">
    <property type="entry name" value="MFS_sugar_transport-like"/>
</dbReference>
<dbReference type="InterPro" id="IPR003663">
    <property type="entry name" value="Sugar/inositol_transpt"/>
</dbReference>
<feature type="transmembrane region" description="Helical" evidence="8">
    <location>
        <begin position="479"/>
        <end position="500"/>
    </location>
</feature>
<dbReference type="PROSITE" id="PS00216">
    <property type="entry name" value="SUGAR_TRANSPORT_1"/>
    <property type="match status" value="1"/>
</dbReference>
<dbReference type="InterPro" id="IPR036259">
    <property type="entry name" value="MFS_trans_sf"/>
</dbReference>
<keyword evidence="4 8" id="KW-0812">Transmembrane</keyword>
<feature type="domain" description="Major facilitator superfamily (MFS) profile" evidence="9">
    <location>
        <begin position="46"/>
        <end position="504"/>
    </location>
</feature>
<dbReference type="PROSITE" id="PS00217">
    <property type="entry name" value="SUGAR_TRANSPORT_2"/>
    <property type="match status" value="1"/>
</dbReference>
<dbReference type="OrthoDB" id="5399138at2759"/>
<keyword evidence="11" id="KW-1185">Reference proteome</keyword>
<keyword evidence="3 7" id="KW-0813">Transport</keyword>
<feature type="transmembrane region" description="Helical" evidence="8">
    <location>
        <begin position="414"/>
        <end position="439"/>
    </location>
</feature>
<dbReference type="AlphaFoldDB" id="A0A5N6ZG84"/>
<evidence type="ECO:0000256" key="5">
    <source>
        <dbReference type="ARBA" id="ARBA00022989"/>
    </source>
</evidence>
<evidence type="ECO:0000256" key="1">
    <source>
        <dbReference type="ARBA" id="ARBA00004141"/>
    </source>
</evidence>
<dbReference type="PRINTS" id="PR00171">
    <property type="entry name" value="SUGRTRNSPORT"/>
</dbReference>
<feature type="transmembrane region" description="Helical" evidence="8">
    <location>
        <begin position="315"/>
        <end position="338"/>
    </location>
</feature>
<dbReference type="EMBL" id="ML739036">
    <property type="protein sequence ID" value="KAE8356611.1"/>
    <property type="molecule type" value="Genomic_DNA"/>
</dbReference>
<dbReference type="GO" id="GO:0005351">
    <property type="term" value="F:carbohydrate:proton symporter activity"/>
    <property type="evidence" value="ECO:0007669"/>
    <property type="project" value="TreeGrafter"/>
</dbReference>
<dbReference type="InterPro" id="IPR020846">
    <property type="entry name" value="MFS_dom"/>
</dbReference>
<evidence type="ECO:0000259" key="9">
    <source>
        <dbReference type="PROSITE" id="PS50850"/>
    </source>
</evidence>
<gene>
    <name evidence="10" type="ORF">BDV28DRAFT_126617</name>
</gene>
<dbReference type="PANTHER" id="PTHR48022">
    <property type="entry name" value="PLASTIDIC GLUCOSE TRANSPORTER 4"/>
    <property type="match status" value="1"/>
</dbReference>
<evidence type="ECO:0000313" key="10">
    <source>
        <dbReference type="EMBL" id="KAE8356611.1"/>
    </source>
</evidence>
<dbReference type="PROSITE" id="PS50850">
    <property type="entry name" value="MFS"/>
    <property type="match status" value="1"/>
</dbReference>
<evidence type="ECO:0000256" key="3">
    <source>
        <dbReference type="ARBA" id="ARBA00022448"/>
    </source>
</evidence>
<feature type="transmembrane region" description="Helical" evidence="8">
    <location>
        <begin position="42"/>
        <end position="64"/>
    </location>
</feature>
<dbReference type="FunFam" id="1.20.1250.20:FF:000134">
    <property type="entry name" value="MFS sugar transporter protein"/>
    <property type="match status" value="1"/>
</dbReference>
<keyword evidence="5 8" id="KW-1133">Transmembrane helix</keyword>
<comment type="similarity">
    <text evidence="2 7">Belongs to the major facilitator superfamily. Sugar transporter (TC 2.A.1.1) family.</text>
</comment>
<feature type="transmembrane region" description="Helical" evidence="8">
    <location>
        <begin position="350"/>
        <end position="371"/>
    </location>
</feature>
<keyword evidence="6 8" id="KW-0472">Membrane</keyword>
<dbReference type="InterPro" id="IPR005829">
    <property type="entry name" value="Sugar_transporter_CS"/>
</dbReference>
<sequence>MDDCYFPSIYAAPFVSVLQILSNLNAPQFINKIMGLTRKIPGYVVASALCSCGGLLFGMDTGIIGPVTVMESFVAHFGSQSATVHGLIVSSILIPAAISSFFAGFLADKLGRSKGISIGALIFGLGAALEAAAVHISMFVVGRCIEGIGEGLYLSTLVVYICEISPTSVRGVVTTGPQLLITLGLVVGFFSCYGTSRLESSFSWRTPFLILASLAITFSVVSWIWLPPSPRWLKTHGRETEATAVWDQLGVSPAEREKMEVEEARQISTVQPQTAQEAAQTPNAERIASGSGFQDISVKDKLFDIFSKDVRTRTALAVFLMGMQQLSGIDGVLYYAPLLFKQAGLTSSDASFFASGVSALVIFGVTIPGLIWADRWGRRHSTIYGGIGLSLTMFLMGALYAGHAVHSSTGAGRWVVIVSIYIFAVIYSLSWAVGIKIYAAEIQPQRTRASATSLAHGSNWVANFLVALTTPILLSRSSFGAYFLFGGCTLITAFICLIFMPETKGKSLDEIEEAFKLKFWGHNVLSE</sequence>
<feature type="transmembrane region" description="Helical" evidence="8">
    <location>
        <begin position="179"/>
        <end position="196"/>
    </location>
</feature>
<feature type="transmembrane region" description="Helical" evidence="8">
    <location>
        <begin position="84"/>
        <end position="106"/>
    </location>
</feature>
<protein>
    <submittedName>
        <fullName evidence="10">General substrate transporter</fullName>
    </submittedName>
</protein>
<evidence type="ECO:0000256" key="4">
    <source>
        <dbReference type="ARBA" id="ARBA00022692"/>
    </source>
</evidence>
<dbReference type="Proteomes" id="UP000327118">
    <property type="component" value="Unassembled WGS sequence"/>
</dbReference>
<feature type="transmembrane region" description="Helical" evidence="8">
    <location>
        <begin position="451"/>
        <end position="473"/>
    </location>
</feature>
<reference evidence="11" key="1">
    <citation type="submission" date="2019-04" db="EMBL/GenBank/DDBJ databases">
        <title>Friends and foes A comparative genomics studyof 23 Aspergillus species from section Flavi.</title>
        <authorList>
            <consortium name="DOE Joint Genome Institute"/>
            <person name="Kjaerbolling I."/>
            <person name="Vesth T."/>
            <person name="Frisvad J.C."/>
            <person name="Nybo J.L."/>
            <person name="Theobald S."/>
            <person name="Kildgaard S."/>
            <person name="Isbrandt T."/>
            <person name="Kuo A."/>
            <person name="Sato A."/>
            <person name="Lyhne E.K."/>
            <person name="Kogle M.E."/>
            <person name="Wiebenga A."/>
            <person name="Kun R.S."/>
            <person name="Lubbers R.J."/>
            <person name="Makela M.R."/>
            <person name="Barry K."/>
            <person name="Chovatia M."/>
            <person name="Clum A."/>
            <person name="Daum C."/>
            <person name="Haridas S."/>
            <person name="He G."/>
            <person name="LaButti K."/>
            <person name="Lipzen A."/>
            <person name="Mondo S."/>
            <person name="Riley R."/>
            <person name="Salamov A."/>
            <person name="Simmons B.A."/>
            <person name="Magnuson J.K."/>
            <person name="Henrissat B."/>
            <person name="Mortensen U.H."/>
            <person name="Larsen T.O."/>
            <person name="Devries R.P."/>
            <person name="Grigoriev I.V."/>
            <person name="Machida M."/>
            <person name="Baker S.E."/>
            <person name="Andersen M.R."/>
        </authorList>
    </citation>
    <scope>NUCLEOTIDE SEQUENCE [LARGE SCALE GENOMIC DNA]</scope>
    <source>
        <strain evidence="11">CBS 553.77</strain>
    </source>
</reference>
<dbReference type="PANTHER" id="PTHR48022:SF2">
    <property type="entry name" value="PLASTIDIC GLUCOSE TRANSPORTER 4"/>
    <property type="match status" value="1"/>
</dbReference>
<evidence type="ECO:0000256" key="2">
    <source>
        <dbReference type="ARBA" id="ARBA00010992"/>
    </source>
</evidence>
<dbReference type="SUPFAM" id="SSF103473">
    <property type="entry name" value="MFS general substrate transporter"/>
    <property type="match status" value="1"/>
</dbReference>
<dbReference type="InterPro" id="IPR050360">
    <property type="entry name" value="MFS_Sugar_Transporters"/>
</dbReference>
<organism evidence="10 11">
    <name type="scientific">Aspergillus coremiiformis</name>
    <dbReference type="NCBI Taxonomy" id="138285"/>
    <lineage>
        <taxon>Eukaryota</taxon>
        <taxon>Fungi</taxon>
        <taxon>Dikarya</taxon>
        <taxon>Ascomycota</taxon>
        <taxon>Pezizomycotina</taxon>
        <taxon>Eurotiomycetes</taxon>
        <taxon>Eurotiomycetidae</taxon>
        <taxon>Eurotiales</taxon>
        <taxon>Aspergillaceae</taxon>
        <taxon>Aspergillus</taxon>
        <taxon>Aspergillus subgen. Circumdati</taxon>
    </lineage>
</organism>
<evidence type="ECO:0000256" key="7">
    <source>
        <dbReference type="RuleBase" id="RU003346"/>
    </source>
</evidence>
<dbReference type="NCBIfam" id="TIGR00879">
    <property type="entry name" value="SP"/>
    <property type="match status" value="1"/>
</dbReference>
<feature type="transmembrane region" description="Helical" evidence="8">
    <location>
        <begin position="118"/>
        <end position="140"/>
    </location>
</feature>
<dbReference type="GO" id="GO:0016020">
    <property type="term" value="C:membrane"/>
    <property type="evidence" value="ECO:0007669"/>
    <property type="project" value="UniProtKB-SubCell"/>
</dbReference>
<feature type="transmembrane region" description="Helical" evidence="8">
    <location>
        <begin position="208"/>
        <end position="226"/>
    </location>
</feature>
<name>A0A5N6ZG84_9EURO</name>